<organism evidence="1 2">
    <name type="scientific">Petrolisthes manimaculis</name>
    <dbReference type="NCBI Taxonomy" id="1843537"/>
    <lineage>
        <taxon>Eukaryota</taxon>
        <taxon>Metazoa</taxon>
        <taxon>Ecdysozoa</taxon>
        <taxon>Arthropoda</taxon>
        <taxon>Crustacea</taxon>
        <taxon>Multicrustacea</taxon>
        <taxon>Malacostraca</taxon>
        <taxon>Eumalacostraca</taxon>
        <taxon>Eucarida</taxon>
        <taxon>Decapoda</taxon>
        <taxon>Pleocyemata</taxon>
        <taxon>Anomura</taxon>
        <taxon>Galatheoidea</taxon>
        <taxon>Porcellanidae</taxon>
        <taxon>Petrolisthes</taxon>
    </lineage>
</organism>
<sequence>MNSVENYHGDAPVLEHSHNKKEGLLLSVVDNIIGYDYDPPSTLPLKIITPDLSSKEVDDNMKATSDWKNIKCLRYVGGEMTATFYLASQDHYPRSLFKGS</sequence>
<dbReference type="Proteomes" id="UP001292094">
    <property type="component" value="Unassembled WGS sequence"/>
</dbReference>
<comment type="caution">
    <text evidence="1">The sequence shown here is derived from an EMBL/GenBank/DDBJ whole genome shotgun (WGS) entry which is preliminary data.</text>
</comment>
<reference evidence="1" key="1">
    <citation type="submission" date="2023-11" db="EMBL/GenBank/DDBJ databases">
        <title>Genome assemblies of two species of porcelain crab, Petrolisthes cinctipes and Petrolisthes manimaculis (Anomura: Porcellanidae).</title>
        <authorList>
            <person name="Angst P."/>
        </authorList>
    </citation>
    <scope>NUCLEOTIDE SEQUENCE</scope>
    <source>
        <strain evidence="1">PB745_02</strain>
        <tissue evidence="1">Gill</tissue>
    </source>
</reference>
<name>A0AAE1P880_9EUCA</name>
<protein>
    <submittedName>
        <fullName evidence="1">Uncharacterized protein</fullName>
    </submittedName>
</protein>
<dbReference type="EMBL" id="JAWZYT010002682">
    <property type="protein sequence ID" value="KAK4302729.1"/>
    <property type="molecule type" value="Genomic_DNA"/>
</dbReference>
<gene>
    <name evidence="1" type="ORF">Pmani_025202</name>
</gene>
<accession>A0AAE1P880</accession>
<dbReference type="AlphaFoldDB" id="A0AAE1P880"/>
<proteinExistence type="predicted"/>
<evidence type="ECO:0000313" key="1">
    <source>
        <dbReference type="EMBL" id="KAK4302729.1"/>
    </source>
</evidence>
<evidence type="ECO:0000313" key="2">
    <source>
        <dbReference type="Proteomes" id="UP001292094"/>
    </source>
</evidence>
<keyword evidence="2" id="KW-1185">Reference proteome</keyword>